<comment type="caution">
    <text evidence="4">The sequence shown here is derived from an EMBL/GenBank/DDBJ whole genome shotgun (WGS) entry which is preliminary data.</text>
</comment>
<comment type="subcellular location">
    <subcellularLocation>
        <location evidence="1">Cell envelope</location>
    </subcellularLocation>
</comment>
<organism evidence="4 5">
    <name type="scientific">Escallonia herrerae</name>
    <dbReference type="NCBI Taxonomy" id="1293975"/>
    <lineage>
        <taxon>Eukaryota</taxon>
        <taxon>Viridiplantae</taxon>
        <taxon>Streptophyta</taxon>
        <taxon>Embryophyta</taxon>
        <taxon>Tracheophyta</taxon>
        <taxon>Spermatophyta</taxon>
        <taxon>Magnoliopsida</taxon>
        <taxon>eudicotyledons</taxon>
        <taxon>Gunneridae</taxon>
        <taxon>Pentapetalae</taxon>
        <taxon>asterids</taxon>
        <taxon>campanulids</taxon>
        <taxon>Escalloniales</taxon>
        <taxon>Escalloniaceae</taxon>
        <taxon>Escallonia</taxon>
    </lineage>
</organism>
<dbReference type="Proteomes" id="UP001188597">
    <property type="component" value="Unassembled WGS sequence"/>
</dbReference>
<dbReference type="Gene3D" id="3.80.10.10">
    <property type="entry name" value="Ribonuclease Inhibitor"/>
    <property type="match status" value="1"/>
</dbReference>
<dbReference type="InterPro" id="IPR025875">
    <property type="entry name" value="Leu-rich_rpt_4"/>
</dbReference>
<protein>
    <submittedName>
        <fullName evidence="4">Uncharacterized protein</fullName>
    </submittedName>
</protein>
<evidence type="ECO:0000256" key="1">
    <source>
        <dbReference type="ARBA" id="ARBA00004196"/>
    </source>
</evidence>
<reference evidence="4" key="1">
    <citation type="submission" date="2022-12" db="EMBL/GenBank/DDBJ databases">
        <title>Draft genome assemblies for two species of Escallonia (Escalloniales).</title>
        <authorList>
            <person name="Chanderbali A."/>
            <person name="Dervinis C."/>
            <person name="Anghel I."/>
            <person name="Soltis D."/>
            <person name="Soltis P."/>
            <person name="Zapata F."/>
        </authorList>
    </citation>
    <scope>NUCLEOTIDE SEQUENCE</scope>
    <source>
        <strain evidence="4">UCBG64.0493</strain>
        <tissue evidence="4">Leaf</tissue>
    </source>
</reference>
<proteinExistence type="predicted"/>
<dbReference type="AlphaFoldDB" id="A0AA88VAV7"/>
<evidence type="ECO:0000256" key="3">
    <source>
        <dbReference type="ARBA" id="ARBA00022737"/>
    </source>
</evidence>
<gene>
    <name evidence="4" type="ORF">RJ639_019452</name>
</gene>
<evidence type="ECO:0000313" key="5">
    <source>
        <dbReference type="Proteomes" id="UP001188597"/>
    </source>
</evidence>
<evidence type="ECO:0000256" key="2">
    <source>
        <dbReference type="ARBA" id="ARBA00022614"/>
    </source>
</evidence>
<keyword evidence="3" id="KW-0677">Repeat</keyword>
<keyword evidence="2" id="KW-0433">Leucine-rich repeat</keyword>
<keyword evidence="5" id="KW-1185">Reference proteome</keyword>
<dbReference type="FunFam" id="3.80.10.10:FF:000383">
    <property type="entry name" value="Leucine-rich repeat receptor protein kinase EMS1"/>
    <property type="match status" value="1"/>
</dbReference>
<dbReference type="EMBL" id="JAVXUP010002369">
    <property type="protein sequence ID" value="KAK3003725.1"/>
    <property type="molecule type" value="Genomic_DNA"/>
</dbReference>
<evidence type="ECO:0000313" key="4">
    <source>
        <dbReference type="EMBL" id="KAK3003725.1"/>
    </source>
</evidence>
<dbReference type="PANTHER" id="PTHR48059">
    <property type="entry name" value="POLYGALACTURONASE INHIBITOR 1"/>
    <property type="match status" value="1"/>
</dbReference>
<dbReference type="Pfam" id="PF12799">
    <property type="entry name" value="LRR_4"/>
    <property type="match status" value="1"/>
</dbReference>
<sequence>MASPSSKPTSLARFRPPSPTRLILRPLCSATSLTSPETSPKAISKLVRLKTLRLSWTNLTGPVPASLSNLKNLTFLELNNNQLTGSIPPELAQLTNLRAIRTIDLSRNKLVGDISFMFGKNKSTQSADYSRNMFEFDFSKVKKFPASLVSLDLNHNKVIGSIPASLTKVDDLGALNVSYNRLYGKIPTGGNLQSFDAYLYLHNKCLCGAPLSAYITMATSETNLESGPVNPNVQHSGGTVYATPYVAPAHGSVGLGERLKKFNGKDFKRWQQKMLFYLTTFNLASIVGILGKEIQNGRCRLKFVVGKFLDFKKVDSKTVISQVQEFQLILHDIHAKGMVLGESFQVAALLEKLPPT</sequence>
<dbReference type="InterPro" id="IPR001611">
    <property type="entry name" value="Leu-rich_rpt"/>
</dbReference>
<dbReference type="InterPro" id="IPR051848">
    <property type="entry name" value="PGIP"/>
</dbReference>
<dbReference type="SUPFAM" id="SSF52058">
    <property type="entry name" value="L domain-like"/>
    <property type="match status" value="1"/>
</dbReference>
<accession>A0AA88VAV7</accession>
<dbReference type="PANTHER" id="PTHR48059:SF4">
    <property type="entry name" value="POLYGALACTURONASE INHIBITOR 1-RELATED"/>
    <property type="match status" value="1"/>
</dbReference>
<dbReference type="InterPro" id="IPR032675">
    <property type="entry name" value="LRR_dom_sf"/>
</dbReference>
<name>A0AA88VAV7_9ASTE</name>
<dbReference type="Pfam" id="PF00560">
    <property type="entry name" value="LRR_1"/>
    <property type="match status" value="2"/>
</dbReference>